<feature type="compositionally biased region" description="Low complexity" evidence="8">
    <location>
        <begin position="242"/>
        <end position="253"/>
    </location>
</feature>
<dbReference type="PANTHER" id="PTHR33541:SF12">
    <property type="entry name" value="PROTEIN BIG GRAIN 1-LIKE A"/>
    <property type="match status" value="1"/>
</dbReference>
<comment type="function">
    <text evidence="1">Involved in auxin transport. Regulator of the auxin signaling pathway.</text>
</comment>
<dbReference type="GO" id="GO:0009734">
    <property type="term" value="P:auxin-activated signaling pathway"/>
    <property type="evidence" value="ECO:0007669"/>
    <property type="project" value="UniProtKB-KW"/>
</dbReference>
<dbReference type="PANTHER" id="PTHR33541">
    <property type="entry name" value="PROTEIN BIG GRAIN 1-LIKE A-RELATED"/>
    <property type="match status" value="1"/>
</dbReference>
<feature type="compositionally biased region" description="Basic and acidic residues" evidence="8">
    <location>
        <begin position="40"/>
        <end position="74"/>
    </location>
</feature>
<keyword evidence="7" id="KW-0927">Auxin signaling pathway</keyword>
<evidence type="ECO:0000256" key="7">
    <source>
        <dbReference type="ARBA" id="ARBA00023294"/>
    </source>
</evidence>
<feature type="region of interest" description="Disordered" evidence="8">
    <location>
        <begin position="216"/>
        <end position="260"/>
    </location>
</feature>
<feature type="region of interest" description="Disordered" evidence="8">
    <location>
        <begin position="116"/>
        <end position="183"/>
    </location>
</feature>
<evidence type="ECO:0000256" key="1">
    <source>
        <dbReference type="ARBA" id="ARBA00002281"/>
    </source>
</evidence>
<reference evidence="9" key="1">
    <citation type="submission" date="2021-01" db="UniProtKB">
        <authorList>
            <consortium name="EnsemblPlants"/>
        </authorList>
    </citation>
    <scope>IDENTIFICATION</scope>
</reference>
<evidence type="ECO:0000256" key="3">
    <source>
        <dbReference type="ARBA" id="ARBA00010067"/>
    </source>
</evidence>
<evidence type="ECO:0000313" key="9">
    <source>
        <dbReference type="EnsemblPlants" id="Kaladp0008s0481.1.v1.1.CDS.1"/>
    </source>
</evidence>
<proteinExistence type="inferred from homology"/>
<feature type="compositionally biased region" description="Low complexity" evidence="8">
    <location>
        <begin position="116"/>
        <end position="128"/>
    </location>
</feature>
<dbReference type="Proteomes" id="UP000594263">
    <property type="component" value="Unplaced"/>
</dbReference>
<dbReference type="EnsemblPlants" id="Kaladp0008s0481.1.v1.1">
    <property type="protein sequence ID" value="Kaladp0008s0481.1.v1.1.CDS.1"/>
    <property type="gene ID" value="Kaladp0008s0481.v1.1"/>
</dbReference>
<accession>A0A7N0RD89</accession>
<organism evidence="9 10">
    <name type="scientific">Kalanchoe fedtschenkoi</name>
    <name type="common">Lavender scallops</name>
    <name type="synonym">South American air plant</name>
    <dbReference type="NCBI Taxonomy" id="63787"/>
    <lineage>
        <taxon>Eukaryota</taxon>
        <taxon>Viridiplantae</taxon>
        <taxon>Streptophyta</taxon>
        <taxon>Embryophyta</taxon>
        <taxon>Tracheophyta</taxon>
        <taxon>Spermatophyta</taxon>
        <taxon>Magnoliopsida</taxon>
        <taxon>eudicotyledons</taxon>
        <taxon>Gunneridae</taxon>
        <taxon>Pentapetalae</taxon>
        <taxon>Saxifragales</taxon>
        <taxon>Crassulaceae</taxon>
        <taxon>Kalanchoe</taxon>
    </lineage>
</organism>
<dbReference type="GO" id="GO:0005886">
    <property type="term" value="C:plasma membrane"/>
    <property type="evidence" value="ECO:0007669"/>
    <property type="project" value="UniProtKB-SubCell"/>
</dbReference>
<keyword evidence="5" id="KW-1003">Cell membrane</keyword>
<feature type="compositionally biased region" description="Basic and acidic residues" evidence="8">
    <location>
        <begin position="7"/>
        <end position="23"/>
    </location>
</feature>
<evidence type="ECO:0000256" key="6">
    <source>
        <dbReference type="ARBA" id="ARBA00023136"/>
    </source>
</evidence>
<keyword evidence="10" id="KW-1185">Reference proteome</keyword>
<dbReference type="InterPro" id="IPR039621">
    <property type="entry name" value="BG1-like"/>
</dbReference>
<evidence type="ECO:0000256" key="4">
    <source>
        <dbReference type="ARBA" id="ARBA00022448"/>
    </source>
</evidence>
<feature type="region of interest" description="Disordered" evidence="8">
    <location>
        <begin position="40"/>
        <end position="102"/>
    </location>
</feature>
<comment type="similarity">
    <text evidence="3">Belongs to the BIG GRAIN 1 (BG1) plant protein family.</text>
</comment>
<dbReference type="Gramene" id="Kaladp0008s0481.1.v1.1">
    <property type="protein sequence ID" value="Kaladp0008s0481.1.v1.1.CDS.1"/>
    <property type="gene ID" value="Kaladp0008s0481.v1.1"/>
</dbReference>
<evidence type="ECO:0000256" key="8">
    <source>
        <dbReference type="SAM" id="MobiDB-lite"/>
    </source>
</evidence>
<comment type="subcellular location">
    <subcellularLocation>
        <location evidence="2">Cell membrane</location>
    </subcellularLocation>
</comment>
<evidence type="ECO:0000313" key="10">
    <source>
        <dbReference type="Proteomes" id="UP000594263"/>
    </source>
</evidence>
<evidence type="ECO:0000256" key="2">
    <source>
        <dbReference type="ARBA" id="ARBA00004236"/>
    </source>
</evidence>
<name>A0A7N0RD89_KALFE</name>
<keyword evidence="4" id="KW-0813">Transport</keyword>
<protein>
    <submittedName>
        <fullName evidence="9">Uncharacterized protein</fullName>
    </submittedName>
</protein>
<feature type="compositionally biased region" description="Basic and acidic residues" evidence="8">
    <location>
        <begin position="85"/>
        <end position="102"/>
    </location>
</feature>
<keyword evidence="6" id="KW-0472">Membrane</keyword>
<sequence>MYSRGSMVRERERERGVAGDRKGPSFSSTLLDEIYRSIDDGSARQECGKTRTSRKDEEAAERARLVKKWMEQKNKKVGGGGGGDGESKKRNNSPEKMELDKTKLHYVDNDPLFFSSGSTSSDSNSSLFSEHETIPLPTGKTRSSCFLPPKPIRTRVKPEKKSGAKTENYSSETEHEDAPPSTKSRALKLYANLKKMKQPISPGVKLTTFINSILSNSKKPSKRATPSFAAADEDRSTPKPACCSSTSSFTRSRLNQSSSTGASSVKCTVRFVSIKTDESPLPSRTLKRDEQEKLRLQLIEKNRAPTKPSSKTPLHKPVTIAAEDQDCAASDCSDDLFEIDHLKLSNGRRSGELPVYESTRVGSSNHNRPVMKGLKL</sequence>
<evidence type="ECO:0000256" key="5">
    <source>
        <dbReference type="ARBA" id="ARBA00022475"/>
    </source>
</evidence>
<feature type="region of interest" description="Disordered" evidence="8">
    <location>
        <begin position="1"/>
        <end position="28"/>
    </location>
</feature>
<dbReference type="AlphaFoldDB" id="A0A7N0RD89"/>